<feature type="binding site" evidence="1">
    <location>
        <position position="220"/>
    </location>
    <ligand>
        <name>Ca(2+)</name>
        <dbReference type="ChEBI" id="CHEBI:29108"/>
    </ligand>
</feature>
<proteinExistence type="predicted"/>
<organism evidence="3 4">
    <name type="scientific">Grifola frondosa</name>
    <name type="common">Maitake</name>
    <name type="synonym">Polyporus frondosus</name>
    <dbReference type="NCBI Taxonomy" id="5627"/>
    <lineage>
        <taxon>Eukaryota</taxon>
        <taxon>Fungi</taxon>
        <taxon>Dikarya</taxon>
        <taxon>Basidiomycota</taxon>
        <taxon>Agaricomycotina</taxon>
        <taxon>Agaricomycetes</taxon>
        <taxon>Polyporales</taxon>
        <taxon>Grifolaceae</taxon>
        <taxon>Grifola</taxon>
    </lineage>
</organism>
<dbReference type="GO" id="GO:0046872">
    <property type="term" value="F:metal ion binding"/>
    <property type="evidence" value="ECO:0007669"/>
    <property type="project" value="UniProtKB-UniRule"/>
</dbReference>
<dbReference type="Gene3D" id="3.40.50.200">
    <property type="entry name" value="Peptidase S8/S53 domain"/>
    <property type="match status" value="1"/>
</dbReference>
<protein>
    <submittedName>
        <fullName evidence="3">Aorsin</fullName>
    </submittedName>
</protein>
<dbReference type="PANTHER" id="PTHR14218">
    <property type="entry name" value="PROTEASE S8 TRIPEPTIDYL PEPTIDASE I CLN2"/>
    <property type="match status" value="1"/>
</dbReference>
<dbReference type="InterPro" id="IPR036852">
    <property type="entry name" value="Peptidase_S8/S53_dom_sf"/>
</dbReference>
<dbReference type="CDD" id="cd04056">
    <property type="entry name" value="Peptidases_S53"/>
    <property type="match status" value="1"/>
</dbReference>
<dbReference type="OMA" id="FLNTWLY"/>
<dbReference type="STRING" id="5627.A0A1C7LNM5"/>
<comment type="cofactor">
    <cofactor evidence="1">
        <name>Ca(2+)</name>
        <dbReference type="ChEBI" id="CHEBI:29108"/>
    </cofactor>
    <text evidence="1">Binds 1 Ca(2+) ion per subunit.</text>
</comment>
<keyword evidence="1" id="KW-0106">Calcium</keyword>
<feature type="binding site" evidence="1">
    <location>
        <position position="199"/>
    </location>
    <ligand>
        <name>Ca(2+)</name>
        <dbReference type="ChEBI" id="CHEBI:29108"/>
    </ligand>
</feature>
<accession>A0A1C7LNM5</accession>
<dbReference type="EMBL" id="LUGG01000031">
    <property type="protein sequence ID" value="OBZ66333.1"/>
    <property type="molecule type" value="Genomic_DNA"/>
</dbReference>
<name>A0A1C7LNM5_GRIFR</name>
<dbReference type="InterPro" id="IPR050819">
    <property type="entry name" value="Tripeptidyl-peptidase_I"/>
</dbReference>
<comment type="caution">
    <text evidence="3">The sequence shown here is derived from an EMBL/GenBank/DDBJ whole genome shotgun (WGS) entry which is preliminary data.</text>
</comment>
<dbReference type="InterPro" id="IPR030400">
    <property type="entry name" value="Sedolisin_dom"/>
</dbReference>
<dbReference type="PANTHER" id="PTHR14218:SF19">
    <property type="entry name" value="SERINE PROTEASE AORO, PUTATIVE (AFU_ORTHOLOGUE AFUA_6G10250)-RELATED"/>
    <property type="match status" value="1"/>
</dbReference>
<sequence length="241" mass="25248">MHRQCAEYAKLGLMGTTVLYSSGDYGVAGNGDLCIDSNGAQAFFGTIFNPTFPAGCPYITSVGGTQVDPGATPTEPESAWMDLIDEAYSSGGFSNVFAIPDYQKSSVEKYLQEYPPPYASDVWNSSGSRAFPDLSANANNFGVAVFGEIVAVSGTSASSPTVGAILSAINDGRLAIGKRPIGFINPVIYSPLFRDAFNDITNGSNPGCGTAGFSAVPGWDPVTGLGTPNFRKLLEKWLALP</sequence>
<dbReference type="AlphaFoldDB" id="A0A1C7LNM5"/>
<dbReference type="SUPFAM" id="SSF52743">
    <property type="entry name" value="Subtilisin-like"/>
    <property type="match status" value="1"/>
</dbReference>
<keyword evidence="4" id="KW-1185">Reference proteome</keyword>
<evidence type="ECO:0000259" key="2">
    <source>
        <dbReference type="PROSITE" id="PS51695"/>
    </source>
</evidence>
<dbReference type="GO" id="GO:0008240">
    <property type="term" value="F:tripeptidyl-peptidase activity"/>
    <property type="evidence" value="ECO:0007669"/>
    <property type="project" value="TreeGrafter"/>
</dbReference>
<dbReference type="OrthoDB" id="409122at2759"/>
<comment type="caution">
    <text evidence="1">Lacks conserved residue(s) required for the propagation of feature annotation.</text>
</comment>
<reference evidence="3 4" key="1">
    <citation type="submission" date="2016-03" db="EMBL/GenBank/DDBJ databases">
        <title>Whole genome sequencing of Grifola frondosa 9006-11.</title>
        <authorList>
            <person name="Min B."/>
            <person name="Park H."/>
            <person name="Kim J.-G."/>
            <person name="Cho H."/>
            <person name="Oh Y.-L."/>
            <person name="Kong W.-S."/>
            <person name="Choi I.-G."/>
        </authorList>
    </citation>
    <scope>NUCLEOTIDE SEQUENCE [LARGE SCALE GENOMIC DNA]</scope>
    <source>
        <strain evidence="3 4">9006-11</strain>
    </source>
</reference>
<dbReference type="GO" id="GO:0006508">
    <property type="term" value="P:proteolysis"/>
    <property type="evidence" value="ECO:0007669"/>
    <property type="project" value="InterPro"/>
</dbReference>
<feature type="domain" description="Peptidase S53" evidence="2">
    <location>
        <begin position="1"/>
        <end position="240"/>
    </location>
</feature>
<evidence type="ECO:0000256" key="1">
    <source>
        <dbReference type="PROSITE-ProRule" id="PRU01032"/>
    </source>
</evidence>
<feature type="binding site" evidence="1">
    <location>
        <position position="218"/>
    </location>
    <ligand>
        <name>Ca(2+)</name>
        <dbReference type="ChEBI" id="CHEBI:29108"/>
    </ligand>
</feature>
<dbReference type="Proteomes" id="UP000092993">
    <property type="component" value="Unassembled WGS sequence"/>
</dbReference>
<evidence type="ECO:0000313" key="3">
    <source>
        <dbReference type="EMBL" id="OBZ66333.1"/>
    </source>
</evidence>
<evidence type="ECO:0000313" key="4">
    <source>
        <dbReference type="Proteomes" id="UP000092993"/>
    </source>
</evidence>
<gene>
    <name evidence="3" type="primary">aorO_0</name>
    <name evidence="3" type="ORF">A0H81_13633</name>
</gene>
<keyword evidence="1" id="KW-0479">Metal-binding</keyword>
<feature type="binding site" evidence="1">
    <location>
        <position position="200"/>
    </location>
    <ligand>
        <name>Ca(2+)</name>
        <dbReference type="ChEBI" id="CHEBI:29108"/>
    </ligand>
</feature>
<dbReference type="PROSITE" id="PS51695">
    <property type="entry name" value="SEDOLISIN"/>
    <property type="match status" value="1"/>
</dbReference>
<dbReference type="GO" id="GO:0004252">
    <property type="term" value="F:serine-type endopeptidase activity"/>
    <property type="evidence" value="ECO:0007669"/>
    <property type="project" value="InterPro"/>
</dbReference>